<name>E3IXV3_PSEI1</name>
<keyword evidence="1" id="KW-0285">Flavoprotein</keyword>
<evidence type="ECO:0000313" key="6">
    <source>
        <dbReference type="Proteomes" id="UP000002484"/>
    </source>
</evidence>
<dbReference type="EMBL" id="CP002299">
    <property type="protein sequence ID" value="ADP81408.1"/>
    <property type="molecule type" value="Genomic_DNA"/>
</dbReference>
<keyword evidence="2" id="KW-0288">FMN</keyword>
<dbReference type="eggNOG" id="COG0778">
    <property type="taxonomic scope" value="Bacteria"/>
</dbReference>
<evidence type="ECO:0000313" key="5">
    <source>
        <dbReference type="EMBL" id="ADP81408.1"/>
    </source>
</evidence>
<accession>E3IXV3</accession>
<dbReference type="InterPro" id="IPR000415">
    <property type="entry name" value="Nitroreductase-like"/>
</dbReference>
<evidence type="ECO:0000256" key="1">
    <source>
        <dbReference type="ARBA" id="ARBA00022630"/>
    </source>
</evidence>
<dbReference type="HOGENOM" id="CLU_070764_7_2_11"/>
<protein>
    <submittedName>
        <fullName evidence="5">Nitroreductase</fullName>
    </submittedName>
</protein>
<dbReference type="KEGG" id="fri:FraEuI1c_3399"/>
<evidence type="ECO:0000256" key="2">
    <source>
        <dbReference type="ARBA" id="ARBA00022643"/>
    </source>
</evidence>
<sequence>MAFADTTADMGVLDVMGSARAMRWFRPDPVPWPLLEKVLWAATRATNPNNLQPWDFIVVQDAEVRARLGGLIATLTSGRPSPVSPEIDPTTRRTYTGGLHLIEHFGEVPVMVFICGTRLVRAGSDRMDPMYSAVYAAAQNLLVAARTVGLGAAFTTLHERVEPEVRAVLRIPDDRFLGVTMPIGWPAVPFGPLTRKPLDEVVHHDRW</sequence>
<dbReference type="GO" id="GO:0016491">
    <property type="term" value="F:oxidoreductase activity"/>
    <property type="evidence" value="ECO:0007669"/>
    <property type="project" value="UniProtKB-KW"/>
</dbReference>
<reference evidence="5 6" key="1">
    <citation type="submission" date="2010-10" db="EMBL/GenBank/DDBJ databases">
        <title>Complete sequence of Frankia sp. EuI1c.</title>
        <authorList>
            <consortium name="US DOE Joint Genome Institute"/>
            <person name="Lucas S."/>
            <person name="Copeland A."/>
            <person name="Lapidus A."/>
            <person name="Cheng J.-F."/>
            <person name="Bruce D."/>
            <person name="Goodwin L."/>
            <person name="Pitluck S."/>
            <person name="Chertkov O."/>
            <person name="Detter J.C."/>
            <person name="Han C."/>
            <person name="Tapia R."/>
            <person name="Land M."/>
            <person name="Hauser L."/>
            <person name="Jeffries C."/>
            <person name="Kyrpides N."/>
            <person name="Ivanova N."/>
            <person name="Mikhailova N."/>
            <person name="Beauchemin N."/>
            <person name="Sen A."/>
            <person name="Sur S.A."/>
            <person name="Gtari M."/>
            <person name="Wall L."/>
            <person name="Tisa L."/>
            <person name="Woyke T."/>
        </authorList>
    </citation>
    <scope>NUCLEOTIDE SEQUENCE [LARGE SCALE GENOMIC DNA]</scope>
    <source>
        <strain evidence="6">DSM 45817 / CECT 9037 / EuI1c</strain>
    </source>
</reference>
<dbReference type="InterPro" id="IPR050627">
    <property type="entry name" value="Nitroreductase/BluB"/>
</dbReference>
<evidence type="ECO:0000259" key="4">
    <source>
        <dbReference type="Pfam" id="PF00881"/>
    </source>
</evidence>
<dbReference type="PANTHER" id="PTHR23026:SF90">
    <property type="entry name" value="IODOTYROSINE DEIODINASE 1"/>
    <property type="match status" value="1"/>
</dbReference>
<dbReference type="Proteomes" id="UP000002484">
    <property type="component" value="Chromosome"/>
</dbReference>
<dbReference type="RefSeq" id="WP_013424526.1">
    <property type="nucleotide sequence ID" value="NC_014666.1"/>
</dbReference>
<dbReference type="AlphaFoldDB" id="E3IXV3"/>
<feature type="domain" description="Nitroreductase" evidence="4">
    <location>
        <begin position="20"/>
        <end position="185"/>
    </location>
</feature>
<dbReference type="Gene3D" id="3.40.109.10">
    <property type="entry name" value="NADH Oxidase"/>
    <property type="match status" value="1"/>
</dbReference>
<dbReference type="SUPFAM" id="SSF55469">
    <property type="entry name" value="FMN-dependent nitroreductase-like"/>
    <property type="match status" value="1"/>
</dbReference>
<dbReference type="InParanoid" id="E3IXV3"/>
<dbReference type="STRING" id="298654.FraEuI1c_3399"/>
<proteinExistence type="predicted"/>
<dbReference type="InterPro" id="IPR029479">
    <property type="entry name" value="Nitroreductase"/>
</dbReference>
<organism evidence="5 6">
    <name type="scientific">Pseudofrankia inefficax (strain DSM 45817 / CECT 9037 / DDB 130130 / EuI1c)</name>
    <name type="common">Frankia inefficax</name>
    <dbReference type="NCBI Taxonomy" id="298654"/>
    <lineage>
        <taxon>Bacteria</taxon>
        <taxon>Bacillati</taxon>
        <taxon>Actinomycetota</taxon>
        <taxon>Actinomycetes</taxon>
        <taxon>Frankiales</taxon>
        <taxon>Frankiaceae</taxon>
        <taxon>Pseudofrankia</taxon>
    </lineage>
</organism>
<keyword evidence="6" id="KW-1185">Reference proteome</keyword>
<keyword evidence="3" id="KW-0560">Oxidoreductase</keyword>
<gene>
    <name evidence="5" type="ordered locus">FraEuI1c_3399</name>
</gene>
<evidence type="ECO:0000256" key="3">
    <source>
        <dbReference type="ARBA" id="ARBA00023002"/>
    </source>
</evidence>
<dbReference type="PANTHER" id="PTHR23026">
    <property type="entry name" value="NADPH NITROREDUCTASE"/>
    <property type="match status" value="1"/>
</dbReference>
<dbReference type="Pfam" id="PF00881">
    <property type="entry name" value="Nitroreductase"/>
    <property type="match status" value="1"/>
</dbReference>